<protein>
    <recommendedName>
        <fullName evidence="4">Nuclear distribution protein</fullName>
    </recommendedName>
</protein>
<feature type="region of interest" description="Disordered" evidence="1">
    <location>
        <begin position="193"/>
        <end position="226"/>
    </location>
</feature>
<dbReference type="GO" id="GO:0061640">
    <property type="term" value="P:cytoskeleton-dependent cytokinesis"/>
    <property type="evidence" value="ECO:0007669"/>
    <property type="project" value="InterPro"/>
</dbReference>
<evidence type="ECO:0000256" key="1">
    <source>
        <dbReference type="SAM" id="MobiDB-lite"/>
    </source>
</evidence>
<dbReference type="OrthoDB" id="5403729at2759"/>
<proteinExistence type="predicted"/>
<accession>A0A8K0RAW1</accession>
<reference evidence="2" key="1">
    <citation type="journal article" date="2021" name="Nat. Commun.">
        <title>Genetic determinants of endophytism in the Arabidopsis root mycobiome.</title>
        <authorList>
            <person name="Mesny F."/>
            <person name="Miyauchi S."/>
            <person name="Thiergart T."/>
            <person name="Pickel B."/>
            <person name="Atanasova L."/>
            <person name="Karlsson M."/>
            <person name="Huettel B."/>
            <person name="Barry K.W."/>
            <person name="Haridas S."/>
            <person name="Chen C."/>
            <person name="Bauer D."/>
            <person name="Andreopoulos W."/>
            <person name="Pangilinan J."/>
            <person name="LaButti K."/>
            <person name="Riley R."/>
            <person name="Lipzen A."/>
            <person name="Clum A."/>
            <person name="Drula E."/>
            <person name="Henrissat B."/>
            <person name="Kohler A."/>
            <person name="Grigoriev I.V."/>
            <person name="Martin F.M."/>
            <person name="Hacquard S."/>
        </authorList>
    </citation>
    <scope>NUCLEOTIDE SEQUENCE</scope>
    <source>
        <strain evidence="2">MPI-SDFR-AT-0120</strain>
    </source>
</reference>
<organism evidence="2 3">
    <name type="scientific">Paraphoma chrysanthemicola</name>
    <dbReference type="NCBI Taxonomy" id="798071"/>
    <lineage>
        <taxon>Eukaryota</taxon>
        <taxon>Fungi</taxon>
        <taxon>Dikarya</taxon>
        <taxon>Ascomycota</taxon>
        <taxon>Pezizomycotina</taxon>
        <taxon>Dothideomycetes</taxon>
        <taxon>Pleosporomycetidae</taxon>
        <taxon>Pleosporales</taxon>
        <taxon>Pleosporineae</taxon>
        <taxon>Phaeosphaeriaceae</taxon>
        <taxon>Paraphoma</taxon>
    </lineage>
</organism>
<sequence length="226" mass="26186">MDEYEEAVLFTFGQLESRLDRLEYILTGPHAPTEEKPKTIPDRIHRIERSLQELNGKTTLLADAHELVSKHKDVLTPPDDFDRDLPPLTVSQKELLVVERATGFATTASQLKALEDQQMPTSDGFAKLAKLRPRIAEVEDRHLRQALKISELRRRNGLVNKCYRQIHYIGAGRVWLDYHVRLVKALTVVEREEFKRKPEVGEEAEEEEEEEEEDDDDDDDDEDDEL</sequence>
<name>A0A8K0RAW1_9PLEO</name>
<evidence type="ECO:0008006" key="4">
    <source>
        <dbReference type="Google" id="ProtNLM"/>
    </source>
</evidence>
<evidence type="ECO:0000313" key="2">
    <source>
        <dbReference type="EMBL" id="KAH7091661.1"/>
    </source>
</evidence>
<dbReference type="EMBL" id="JAGMVJ010000004">
    <property type="protein sequence ID" value="KAH7091661.1"/>
    <property type="molecule type" value="Genomic_DNA"/>
</dbReference>
<dbReference type="Pfam" id="PF07426">
    <property type="entry name" value="Dynactin_p22"/>
    <property type="match status" value="1"/>
</dbReference>
<dbReference type="GO" id="GO:0005869">
    <property type="term" value="C:dynactin complex"/>
    <property type="evidence" value="ECO:0007669"/>
    <property type="project" value="InterPro"/>
</dbReference>
<gene>
    <name evidence="2" type="ORF">FB567DRAFT_279358</name>
</gene>
<feature type="compositionally biased region" description="Acidic residues" evidence="1">
    <location>
        <begin position="201"/>
        <end position="226"/>
    </location>
</feature>
<dbReference type="InterPro" id="IPR009991">
    <property type="entry name" value="DCTN3"/>
</dbReference>
<keyword evidence="3" id="KW-1185">Reference proteome</keyword>
<dbReference type="AlphaFoldDB" id="A0A8K0RAW1"/>
<evidence type="ECO:0000313" key="3">
    <source>
        <dbReference type="Proteomes" id="UP000813461"/>
    </source>
</evidence>
<comment type="caution">
    <text evidence="2">The sequence shown here is derived from an EMBL/GenBank/DDBJ whole genome shotgun (WGS) entry which is preliminary data.</text>
</comment>
<dbReference type="Proteomes" id="UP000813461">
    <property type="component" value="Unassembled WGS sequence"/>
</dbReference>